<comment type="caution">
    <text evidence="1">The sequence shown here is derived from an EMBL/GenBank/DDBJ whole genome shotgun (WGS) entry which is preliminary data.</text>
</comment>
<accession>A0A9W4GFM8</accession>
<reference evidence="1" key="1">
    <citation type="submission" date="2020-10" db="EMBL/GenBank/DDBJ databases">
        <authorList>
            <person name="Muller C M."/>
        </authorList>
    </citation>
    <scope>NUCLEOTIDE SEQUENCE</scope>
    <source>
        <strain evidence="1">THUN-12</strain>
    </source>
</reference>
<gene>
    <name evidence="1" type="ORF">BGTH12_LOCUS3368</name>
</gene>
<name>A0A9W4GFM8_BLUGR</name>
<evidence type="ECO:0000313" key="1">
    <source>
        <dbReference type="EMBL" id="CAD6502010.1"/>
    </source>
</evidence>
<evidence type="ECO:0000313" key="2">
    <source>
        <dbReference type="Proteomes" id="UP000683417"/>
    </source>
</evidence>
<sequence length="393" mass="45456">MKCAYAILSTTIKRMVVTGTGPQSSYYGVYSAPHDNEFPVPSPHLGIHMSPSKIYKPGLHAVVYCSIINDYMDVIQVITRNLVEINHDPEILDNEHSEHEKNCLDFIRRNYNLNPGANYISKLSEDVCNHQYLANLAFRKEINVIGEFACFVPPSNKQTLYITADVPIKLEQFLAGNSLFMEPMGKLTNLALGWFQGHLHLFLRASSITTHNNWYPRTKIGLEKRSGSLISDYIRYSVPEIEKFVDTMEEFQSIREDFDISTEGSSRTEAKYKYRFPFEAIPKLKYYEPSMNLHGVPGYLLCRDAHQKGKFRIDFRFKQYDSTGKIQCLNEGLYKFDEVQSSEIKNQWERLRRFKIPLQSDTKSPAQTFSKVSGFGFLCVRDTTETRKKRKRE</sequence>
<proteinExistence type="predicted"/>
<dbReference type="Proteomes" id="UP000683417">
    <property type="component" value="Unassembled WGS sequence"/>
</dbReference>
<protein>
    <submittedName>
        <fullName evidence="1">BgTH12-02253</fullName>
    </submittedName>
</protein>
<dbReference type="AlphaFoldDB" id="A0A9W4GFM8"/>
<dbReference type="EMBL" id="CAJHIT010000005">
    <property type="protein sequence ID" value="CAD6502010.1"/>
    <property type="molecule type" value="Genomic_DNA"/>
</dbReference>
<organism evidence="1 2">
    <name type="scientific">Blumeria graminis f. sp. triticale</name>
    <dbReference type="NCBI Taxonomy" id="1689686"/>
    <lineage>
        <taxon>Eukaryota</taxon>
        <taxon>Fungi</taxon>
        <taxon>Dikarya</taxon>
        <taxon>Ascomycota</taxon>
        <taxon>Pezizomycotina</taxon>
        <taxon>Leotiomycetes</taxon>
        <taxon>Erysiphales</taxon>
        <taxon>Erysiphaceae</taxon>
        <taxon>Blumeria</taxon>
    </lineage>
</organism>